<dbReference type="FunFam" id="2.30.42.10:FF:000107">
    <property type="entry name" value="26S proteasome non-ATPase regulatory subunit 9"/>
    <property type="match status" value="1"/>
</dbReference>
<evidence type="ECO:0000313" key="5">
    <source>
        <dbReference type="Proteomes" id="UP001608902"/>
    </source>
</evidence>
<evidence type="ECO:0000259" key="3">
    <source>
        <dbReference type="Pfam" id="PF18265"/>
    </source>
</evidence>
<sequence>MTMSDMTENAASTSVTINDVKKALSDRDELDRLIADYEGVLASHGITLDTPLVDEEDYPLANVDIYAVRPVRRDLIRARNDRIALTVKIEKMLHELHSSCGGSKPPSDTTNATVEKPVVHRTSNEVFARIGVVSPYSPADNAGLRGGDCLIQFGPFHAGNLDDIKQMLEFIQDSIEKPIRLTVVRGERPIRLELTPRYWSGRGLLGCSVIPMTSAKII</sequence>
<dbReference type="InterPro" id="IPR040815">
    <property type="entry name" value="Nas2_N"/>
</dbReference>
<name>A0ABD6EI71_9BILA</name>
<dbReference type="Gene3D" id="6.10.140.1710">
    <property type="match status" value="1"/>
</dbReference>
<evidence type="ECO:0000256" key="1">
    <source>
        <dbReference type="ARBA" id="ARBA00005256"/>
    </source>
</evidence>
<dbReference type="Proteomes" id="UP001608902">
    <property type="component" value="Unassembled WGS sequence"/>
</dbReference>
<dbReference type="InterPro" id="IPR035269">
    <property type="entry name" value="PSMD9"/>
</dbReference>
<evidence type="ECO:0000256" key="2">
    <source>
        <dbReference type="ARBA" id="ARBA00023186"/>
    </source>
</evidence>
<reference evidence="4 5" key="1">
    <citation type="submission" date="2024-08" db="EMBL/GenBank/DDBJ databases">
        <title>Gnathostoma spinigerum genome.</title>
        <authorList>
            <person name="Gonzalez-Bertolin B."/>
            <person name="Monzon S."/>
            <person name="Zaballos A."/>
            <person name="Jimenez P."/>
            <person name="Dekumyoy P."/>
            <person name="Varona S."/>
            <person name="Cuesta I."/>
            <person name="Sumanam S."/>
            <person name="Adisakwattana P."/>
            <person name="Gasser R.B."/>
            <person name="Hernandez-Gonzalez A."/>
            <person name="Young N.D."/>
            <person name="Perteguer M.J."/>
        </authorList>
    </citation>
    <scope>NUCLEOTIDE SEQUENCE [LARGE SCALE GENOMIC DNA]</scope>
    <source>
        <strain evidence="4">AL3</strain>
        <tissue evidence="4">Liver</tissue>
    </source>
</reference>
<dbReference type="PANTHER" id="PTHR12651:SF1">
    <property type="entry name" value="26S PROTEASOME NON-ATPASE REGULATORY SUBUNIT 9"/>
    <property type="match status" value="1"/>
</dbReference>
<dbReference type="EMBL" id="JBGFUD010004498">
    <property type="protein sequence ID" value="MFH4979670.1"/>
    <property type="molecule type" value="Genomic_DNA"/>
</dbReference>
<proteinExistence type="inferred from homology"/>
<dbReference type="Gene3D" id="2.30.42.10">
    <property type="match status" value="1"/>
</dbReference>
<keyword evidence="5" id="KW-1185">Reference proteome</keyword>
<accession>A0ABD6EI71</accession>
<evidence type="ECO:0000313" key="4">
    <source>
        <dbReference type="EMBL" id="MFH4979670.1"/>
    </source>
</evidence>
<dbReference type="SUPFAM" id="SSF50156">
    <property type="entry name" value="PDZ domain-like"/>
    <property type="match status" value="1"/>
</dbReference>
<dbReference type="AlphaFoldDB" id="A0ABD6EI71"/>
<comment type="caution">
    <text evidence="4">The sequence shown here is derived from an EMBL/GenBank/DDBJ whole genome shotgun (WGS) entry which is preliminary data.</text>
</comment>
<dbReference type="Pfam" id="PF18265">
    <property type="entry name" value="Nas2_N"/>
    <property type="match status" value="1"/>
</dbReference>
<feature type="domain" description="Nas2 N-terminal" evidence="3">
    <location>
        <begin position="25"/>
        <end position="98"/>
    </location>
</feature>
<gene>
    <name evidence="4" type="ORF">AB6A40_006379</name>
</gene>
<dbReference type="InterPro" id="IPR036034">
    <property type="entry name" value="PDZ_sf"/>
</dbReference>
<keyword evidence="2" id="KW-0143">Chaperone</keyword>
<comment type="similarity">
    <text evidence="1">Belongs to the proteasome subunit p27 family.</text>
</comment>
<protein>
    <recommendedName>
        <fullName evidence="3">Nas2 N-terminal domain-containing protein</fullName>
    </recommendedName>
</protein>
<dbReference type="PANTHER" id="PTHR12651">
    <property type="entry name" value="26S PROTEASOME NON-ATPASE REGULATORY SUBUNIT 9"/>
    <property type="match status" value="1"/>
</dbReference>
<organism evidence="4 5">
    <name type="scientific">Gnathostoma spinigerum</name>
    <dbReference type="NCBI Taxonomy" id="75299"/>
    <lineage>
        <taxon>Eukaryota</taxon>
        <taxon>Metazoa</taxon>
        <taxon>Ecdysozoa</taxon>
        <taxon>Nematoda</taxon>
        <taxon>Chromadorea</taxon>
        <taxon>Rhabditida</taxon>
        <taxon>Spirurina</taxon>
        <taxon>Gnathostomatomorpha</taxon>
        <taxon>Gnathostomatoidea</taxon>
        <taxon>Gnathostomatidae</taxon>
        <taxon>Gnathostoma</taxon>
    </lineage>
</organism>